<dbReference type="EMBL" id="JAFEUO010000016">
    <property type="protein sequence ID" value="MBM7086915.1"/>
    <property type="molecule type" value="Genomic_DNA"/>
</dbReference>
<reference evidence="1 2" key="1">
    <citation type="submission" date="2021-02" db="EMBL/GenBank/DDBJ databases">
        <authorList>
            <person name="Lee D.-H."/>
        </authorList>
    </citation>
    <scope>NUCLEOTIDE SEQUENCE [LARGE SCALE GENOMIC DNA]</scope>
    <source>
        <strain evidence="1 2">MMS20-R2-29</strain>
    </source>
</reference>
<evidence type="ECO:0000313" key="2">
    <source>
        <dbReference type="Proteomes" id="UP000809587"/>
    </source>
</evidence>
<accession>A0ABS2JK99</accession>
<name>A0ABS2JK99_9ACTN</name>
<proteinExistence type="predicted"/>
<dbReference type="PANTHER" id="PTHR19959">
    <property type="entry name" value="KINESIN LIGHT CHAIN"/>
    <property type="match status" value="1"/>
</dbReference>
<dbReference type="InterPro" id="IPR019734">
    <property type="entry name" value="TPR_rpt"/>
</dbReference>
<dbReference type="Pfam" id="PF13424">
    <property type="entry name" value="TPR_12"/>
    <property type="match status" value="1"/>
</dbReference>
<gene>
    <name evidence="1" type="ORF">JQN84_30775</name>
</gene>
<evidence type="ECO:0000313" key="1">
    <source>
        <dbReference type="EMBL" id="MBM7086915.1"/>
    </source>
</evidence>
<dbReference type="Pfam" id="PF13374">
    <property type="entry name" value="TPR_10"/>
    <property type="match status" value="9"/>
</dbReference>
<dbReference type="InterPro" id="IPR011990">
    <property type="entry name" value="TPR-like_helical_dom_sf"/>
</dbReference>
<protein>
    <submittedName>
        <fullName evidence="1">Tetratricopeptide repeat protein</fullName>
    </submittedName>
</protein>
<dbReference type="SMART" id="SM00028">
    <property type="entry name" value="TPR"/>
    <property type="match status" value="11"/>
</dbReference>
<sequence length="1132" mass="122273">MVSGVGGDVTITTARPPYRVEAFPSVVETVDAEQARQRPSRLLLAQHRVVPFVGRDGDLAEVAEWMGRPGGVLVRLLHAAGGQGKTRLAGHVADAWAEAGWTVWRVLHEPGFTGGYRMDLPAGGGLLVVVDYADRWPVSHLQSLLTHLTSMNVQAGVPVRVLLLARSTTAWWPALRTRLRSDHQIEATSQPLLPLGDQVDRAVLYRQARDQFATAMGVADTDRLLPPPNLADDAFRQVLSVHIAALVAVDAHRRNTATPTDPHALSSYLLEREQAHWYALHHRPVEPRQTPPQVMGRTVYLATLTAAVPRDTATDLLHRVGLTAPAATTIIDDHRFCYPPEDPRTVFQALQPDRLGEDLIALSTPGHGHTYDEDGWDSDDWAVTAVGQLLRFDTDPPPWAGHAVTVLVETARRWEHVATDILYPVLRTHPHLALAAGGTTITRLATIPGIDPDVLDAIDAVLPTDRHVDLDIAAAAITTALTPHRLAATTDAAAHARLRATHVRRLANAGLRDQALLPAEEAVAIFRRLAEADPAVYLLDLAGSLNNLGMILSGLGRREEALAPSEEAAAIFRRLAEANPAVYLSDLALSLNNLGIWLSGLGRWEEALAPSEEAVAIRRRLGEADPAVYLSDLAESLNTLGIILSGLGRREEALAPSEEAVAIRRRLAEADPAVYLSDLAESLNTLGSILSGLVRWKDALAPVEEAAAIYRRLAEASPAAYLSHLAGSLNNLGTIHSGLGRREEALTPSEEAAAIFRRLAEASPAAYLSGLALSLNGLGIRLFGLGRWEEALAPIEEAAAIYRRSAEDNPAAYLSGLAMSLNTLGAILPELGRWKDALAPVEEAAAIYRRLAEDNPALHLSDLAGSLNNLGNRLSGLGRWKEALVPSEEAAAIFRRLAEDNPDAYLPGLAMSLNNLGKRLSGLDRREEALALSEEAVAMHRRLAEADPATYLSDLAGSLITLGPRLSELGRWEEALVPSEEAAAIHRRLAEDNPDAHLPGLAMSLNNIGAMLSELGRWEEALAPIEEATAIHRRLAEDNPAAYLPDLAMLLWAYGLVCVNTQANLAEALEAITEAVNLYERLTEQLPAVFVERLFVAYYTLADVLDLLGRTDEAAELRRQLDAATGDGTDPA</sequence>
<dbReference type="SUPFAM" id="SSF48452">
    <property type="entry name" value="TPR-like"/>
    <property type="match status" value="4"/>
</dbReference>
<keyword evidence="2" id="KW-1185">Reference proteome</keyword>
<comment type="caution">
    <text evidence="1">The sequence shown here is derived from an EMBL/GenBank/DDBJ whole genome shotgun (WGS) entry which is preliminary data.</text>
</comment>
<organism evidence="1 2">
    <name type="scientific">Micromonospora humidisoli</name>
    <dbReference type="NCBI Taxonomy" id="2807622"/>
    <lineage>
        <taxon>Bacteria</taxon>
        <taxon>Bacillati</taxon>
        <taxon>Actinomycetota</taxon>
        <taxon>Actinomycetes</taxon>
        <taxon>Micromonosporales</taxon>
        <taxon>Micromonosporaceae</taxon>
        <taxon>Micromonospora</taxon>
    </lineage>
</organism>
<dbReference type="PANTHER" id="PTHR19959:SF119">
    <property type="entry name" value="FUNGAL LIPASE-LIKE DOMAIN-CONTAINING PROTEIN"/>
    <property type="match status" value="1"/>
</dbReference>
<dbReference type="InterPro" id="IPR027417">
    <property type="entry name" value="P-loop_NTPase"/>
</dbReference>
<dbReference type="Gene3D" id="1.25.40.10">
    <property type="entry name" value="Tetratricopeptide repeat domain"/>
    <property type="match status" value="4"/>
</dbReference>
<dbReference type="Proteomes" id="UP000809587">
    <property type="component" value="Unassembled WGS sequence"/>
</dbReference>
<dbReference type="SUPFAM" id="SSF52540">
    <property type="entry name" value="P-loop containing nucleoside triphosphate hydrolases"/>
    <property type="match status" value="1"/>
</dbReference>